<dbReference type="PROSITE" id="PS51257">
    <property type="entry name" value="PROKAR_LIPOPROTEIN"/>
    <property type="match status" value="1"/>
</dbReference>
<dbReference type="Gene3D" id="1.25.40.390">
    <property type="match status" value="1"/>
</dbReference>
<dbReference type="InterPro" id="IPR011990">
    <property type="entry name" value="TPR-like_helical_dom_sf"/>
</dbReference>
<dbReference type="InterPro" id="IPR033985">
    <property type="entry name" value="SusD-like_N"/>
</dbReference>
<sequence>MKFFNQKRKGFGLLCAALMLGGCVQFDDKLSTEEFPGSEVEKSTYNLEMVLAEGYRFWAQAVVKNHVPDALVISDYSEASLDENSNTLGAFQNRYDYVRTEFRNDNLWNDSYSAINQMNQIIKISEDNKPVDMVFASQRGRLEGESRFIRAYTNFMLVRYYGKQYDPNTASTDPGIVLRTAPAEGFATGGRASVQEVYDLVLEDLEIAMDSLPQAYNSALHSDFIGYRYRANKYDAGALKARVLFQMNKIKEARLAVEKLIGNSYGSIVDMPEIAPAAMQVPDVNTVTDLFTSASLAAGSGLRNTTANYVISEPLNLMSTAKELVKGAASNIFMNKEFMLNYMNEQGDFKNSDTLRLRTFVKETPMDPRPGQEADTVYIFNKFMLEGSNNVNWPSIRLAELLLIRMECLALEGGASAAVRDLNLLRQLRGAKQIESTPPAAELLEIIALERALELVGEGERFFNWKRMGAYNAIIENKYSSVAYHTFSRRSAQDISWDGPETLYRIPLAEIQRNPDLSDADQNP</sequence>
<dbReference type="InterPro" id="IPR012944">
    <property type="entry name" value="SusD_RagB_dom"/>
</dbReference>
<evidence type="ECO:0000256" key="3">
    <source>
        <dbReference type="ARBA" id="ARBA00022729"/>
    </source>
</evidence>
<dbReference type="SUPFAM" id="SSF48452">
    <property type="entry name" value="TPR-like"/>
    <property type="match status" value="1"/>
</dbReference>
<evidence type="ECO:0000256" key="2">
    <source>
        <dbReference type="ARBA" id="ARBA00006275"/>
    </source>
</evidence>
<name>A0ABM7VE40_9BACT</name>
<evidence type="ECO:0000256" key="5">
    <source>
        <dbReference type="ARBA" id="ARBA00023237"/>
    </source>
</evidence>
<evidence type="ECO:0000259" key="7">
    <source>
        <dbReference type="Pfam" id="PF14322"/>
    </source>
</evidence>
<proteinExistence type="inferred from homology"/>
<comment type="similarity">
    <text evidence="2">Belongs to the SusD family.</text>
</comment>
<dbReference type="Proteomes" id="UP001354989">
    <property type="component" value="Chromosome"/>
</dbReference>
<keyword evidence="5" id="KW-0998">Cell outer membrane</keyword>
<evidence type="ECO:0000256" key="4">
    <source>
        <dbReference type="ARBA" id="ARBA00023136"/>
    </source>
</evidence>
<dbReference type="RefSeq" id="WP_332919289.1">
    <property type="nucleotide sequence ID" value="NZ_AP025292.1"/>
</dbReference>
<evidence type="ECO:0000259" key="6">
    <source>
        <dbReference type="Pfam" id="PF07980"/>
    </source>
</evidence>
<feature type="domain" description="SusD-like N-terminal" evidence="7">
    <location>
        <begin position="42"/>
        <end position="243"/>
    </location>
</feature>
<comment type="subcellular location">
    <subcellularLocation>
        <location evidence="1">Cell outer membrane</location>
    </subcellularLocation>
</comment>
<gene>
    <name evidence="8" type="ORF">PEPS_14480</name>
</gene>
<dbReference type="EMBL" id="AP025292">
    <property type="protein sequence ID" value="BDC99167.1"/>
    <property type="molecule type" value="Genomic_DNA"/>
</dbReference>
<evidence type="ECO:0000313" key="8">
    <source>
        <dbReference type="EMBL" id="BDC99167.1"/>
    </source>
</evidence>
<keyword evidence="4" id="KW-0472">Membrane</keyword>
<dbReference type="Pfam" id="PF07980">
    <property type="entry name" value="SusD_RagB"/>
    <property type="match status" value="1"/>
</dbReference>
<keyword evidence="3" id="KW-0732">Signal</keyword>
<evidence type="ECO:0000313" key="9">
    <source>
        <dbReference type="Proteomes" id="UP001354989"/>
    </source>
</evidence>
<organism evidence="8 9">
    <name type="scientific">Persicobacter psychrovividus</name>
    <dbReference type="NCBI Taxonomy" id="387638"/>
    <lineage>
        <taxon>Bacteria</taxon>
        <taxon>Pseudomonadati</taxon>
        <taxon>Bacteroidota</taxon>
        <taxon>Cytophagia</taxon>
        <taxon>Cytophagales</taxon>
        <taxon>Persicobacteraceae</taxon>
        <taxon>Persicobacter</taxon>
    </lineage>
</organism>
<protein>
    <submittedName>
        <fullName evidence="8">Starch-binding protein</fullName>
    </submittedName>
</protein>
<evidence type="ECO:0000256" key="1">
    <source>
        <dbReference type="ARBA" id="ARBA00004442"/>
    </source>
</evidence>
<feature type="domain" description="RagB/SusD" evidence="6">
    <location>
        <begin position="351"/>
        <end position="524"/>
    </location>
</feature>
<accession>A0ABM7VE40</accession>
<reference evidence="8 9" key="1">
    <citation type="submission" date="2021-12" db="EMBL/GenBank/DDBJ databases">
        <title>Genome sequencing of bacteria with rrn-lacking chromosome and rrn-plasmid.</title>
        <authorList>
            <person name="Anda M."/>
            <person name="Iwasaki W."/>
        </authorList>
    </citation>
    <scope>NUCLEOTIDE SEQUENCE [LARGE SCALE GENOMIC DNA]</scope>
    <source>
        <strain evidence="8 9">NBRC 101262</strain>
    </source>
</reference>
<keyword evidence="9" id="KW-1185">Reference proteome</keyword>
<dbReference type="Pfam" id="PF14322">
    <property type="entry name" value="SusD-like_3"/>
    <property type="match status" value="1"/>
</dbReference>